<reference evidence="1 2" key="1">
    <citation type="journal article" date="2016" name="Genome Announc.">
        <title>Draft Genome Sequence of the Thermotolerant Cyanobacterium Desertifilum sp. IPPAS B-1220.</title>
        <authorList>
            <person name="Mironov K.S."/>
            <person name="Sinetova M.A."/>
            <person name="Bolatkhan K."/>
            <person name="Zayadan B.K."/>
            <person name="Ustinova V.V."/>
            <person name="Kupriyanova E.V."/>
            <person name="Skrypnik A.N."/>
            <person name="Gogoleva N.E."/>
            <person name="Gogolev Y.V."/>
            <person name="Los D.A."/>
        </authorList>
    </citation>
    <scope>NUCLEOTIDE SEQUENCE [LARGE SCALE GENOMIC DNA]</scope>
    <source>
        <strain evidence="1 2">IPPAS B-1220</strain>
    </source>
</reference>
<name>A0ACD5GTL3_9CYAN</name>
<protein>
    <submittedName>
        <fullName evidence="1">FHA domain-containing protein</fullName>
    </submittedName>
</protein>
<organism evidence="1 2">
    <name type="scientific">Desertifilum tharense IPPAS B-1220</name>
    <dbReference type="NCBI Taxonomy" id="1781255"/>
    <lineage>
        <taxon>Bacteria</taxon>
        <taxon>Bacillati</taxon>
        <taxon>Cyanobacteriota</taxon>
        <taxon>Cyanophyceae</taxon>
        <taxon>Desertifilales</taxon>
        <taxon>Desertifilaceae</taxon>
        <taxon>Desertifilum</taxon>
    </lineage>
</organism>
<dbReference type="EMBL" id="CP182909">
    <property type="protein sequence ID" value="XPM64295.1"/>
    <property type="molecule type" value="Genomic_DNA"/>
</dbReference>
<accession>A0ACD5GTL3</accession>
<evidence type="ECO:0000313" key="2">
    <source>
        <dbReference type="Proteomes" id="UP000095472"/>
    </source>
</evidence>
<evidence type="ECO:0000313" key="1">
    <source>
        <dbReference type="EMBL" id="XPM64295.1"/>
    </source>
</evidence>
<dbReference type="Proteomes" id="UP000095472">
    <property type="component" value="Chromosome"/>
</dbReference>
<proteinExistence type="predicted"/>
<sequence length="174" mass="19360">MITLTLLHPLQDIPVQSWTFDDEPVIRIGRATDNHVVLYSAVVSRHHVEIRRNEVTWDVLNLGSNGTYLDGKRVNQTPIIDGAVIRLARSGPKIQIRIDSAPLSEKQRAYLEKERSLTPSGSEPSKDTLLIEKNREAQKQASVPPNSNKPATSVSPPEDEEPSTRPDLNPSEAQ</sequence>
<keyword evidence="2" id="KW-1185">Reference proteome</keyword>
<gene>
    <name evidence="1" type="ORF">BH720_036030</name>
</gene>